<gene>
    <name evidence="3" type="ORF">SE18_09095</name>
</gene>
<dbReference type="OrthoDB" id="146318at2"/>
<evidence type="ECO:0000313" key="4">
    <source>
        <dbReference type="Proteomes" id="UP000050277"/>
    </source>
</evidence>
<dbReference type="Pfam" id="PF01145">
    <property type="entry name" value="Band_7"/>
    <property type="match status" value="1"/>
</dbReference>
<dbReference type="InterPro" id="IPR000163">
    <property type="entry name" value="Prohibitin"/>
</dbReference>
<accession>A0A0P6Y7N5</accession>
<reference evidence="3 4" key="1">
    <citation type="submission" date="2015-07" db="EMBL/GenBank/DDBJ databases">
        <title>Whole genome sequence of Herpetosiphon geysericola DSM 7119.</title>
        <authorList>
            <person name="Hemp J."/>
            <person name="Ward L.M."/>
            <person name="Pace L.A."/>
            <person name="Fischer W.W."/>
        </authorList>
    </citation>
    <scope>NUCLEOTIDE SEQUENCE [LARGE SCALE GENOMIC DNA]</scope>
    <source>
        <strain evidence="3 4">DSM 7119</strain>
    </source>
</reference>
<comment type="caution">
    <text evidence="3">The sequence shown here is derived from an EMBL/GenBank/DDBJ whole genome shotgun (WGS) entry which is preliminary data.</text>
</comment>
<dbReference type="GO" id="GO:0016020">
    <property type="term" value="C:membrane"/>
    <property type="evidence" value="ECO:0007669"/>
    <property type="project" value="InterPro"/>
</dbReference>
<dbReference type="InterPro" id="IPR036013">
    <property type="entry name" value="Band_7/SPFH_dom_sf"/>
</dbReference>
<keyword evidence="1" id="KW-1133">Transmembrane helix</keyword>
<feature type="transmembrane region" description="Helical" evidence="1">
    <location>
        <begin position="12"/>
        <end position="34"/>
    </location>
</feature>
<dbReference type="InterPro" id="IPR001107">
    <property type="entry name" value="Band_7"/>
</dbReference>
<dbReference type="CDD" id="cd03401">
    <property type="entry name" value="SPFH_prohibitin"/>
    <property type="match status" value="1"/>
</dbReference>
<evidence type="ECO:0000259" key="2">
    <source>
        <dbReference type="Pfam" id="PF01145"/>
    </source>
</evidence>
<dbReference type="PANTHER" id="PTHR42911:SF2">
    <property type="entry name" value="PROHIBITIN FAMILY PROTEIN"/>
    <property type="match status" value="1"/>
</dbReference>
<organism evidence="3 4">
    <name type="scientific">Herpetosiphon geysericola</name>
    <dbReference type="NCBI Taxonomy" id="70996"/>
    <lineage>
        <taxon>Bacteria</taxon>
        <taxon>Bacillati</taxon>
        <taxon>Chloroflexota</taxon>
        <taxon>Chloroflexia</taxon>
        <taxon>Herpetosiphonales</taxon>
        <taxon>Herpetosiphonaceae</taxon>
        <taxon>Herpetosiphon</taxon>
    </lineage>
</organism>
<proteinExistence type="predicted"/>
<protein>
    <recommendedName>
        <fullName evidence="2">Band 7 domain-containing protein</fullName>
    </recommendedName>
</protein>
<dbReference type="SUPFAM" id="SSF117892">
    <property type="entry name" value="Band 7/SPFH domain"/>
    <property type="match status" value="1"/>
</dbReference>
<dbReference type="Gene3D" id="3.30.479.30">
    <property type="entry name" value="Band 7 domain"/>
    <property type="match status" value="1"/>
</dbReference>
<dbReference type="EMBL" id="LGKP01000015">
    <property type="protein sequence ID" value="KPL88827.1"/>
    <property type="molecule type" value="Genomic_DNA"/>
</dbReference>
<dbReference type="AlphaFoldDB" id="A0A0P6Y7N5"/>
<keyword evidence="1" id="KW-0472">Membrane</keyword>
<dbReference type="Proteomes" id="UP000050277">
    <property type="component" value="Unassembled WGS sequence"/>
</dbReference>
<dbReference type="PANTHER" id="PTHR42911">
    <property type="entry name" value="MODULATOR OF FTSH PROTEASE HFLC"/>
    <property type="match status" value="1"/>
</dbReference>
<evidence type="ECO:0000256" key="1">
    <source>
        <dbReference type="SAM" id="Phobius"/>
    </source>
</evidence>
<feature type="domain" description="Band 7" evidence="2">
    <location>
        <begin position="35"/>
        <end position="232"/>
    </location>
</feature>
<evidence type="ECO:0000313" key="3">
    <source>
        <dbReference type="EMBL" id="KPL88827.1"/>
    </source>
</evidence>
<dbReference type="RefSeq" id="WP_054534127.1">
    <property type="nucleotide sequence ID" value="NZ_LGKP01000015.1"/>
</dbReference>
<keyword evidence="1" id="KW-0812">Transmembrane</keyword>
<sequence>MSNASKRPSGRRIGTIAIAIVVAVIGLVLLTASWKTIPPGYVGIAFNKANNNVTTTIEPGWTLINPFTTAIQEYPFTLQTYIMVQSSDEGRTGGDDSVKVQSSEAQQLNLDIAVQYRVKKEEAAALYTDWGGQDLDVIELQVVRQQSRSILTTIAGLYTWESISGDKRAELADKVKEQLIIEFERRHLILEDFVIREVHLPDNLKQALENKITAQQAAERQKYELEQAQIKAEQDKVEAQGRAEAQRATAKGDADSILIRAEAQADANRLLAESVTDALIRYQMALRWDGKLPVFSGEGATPLVDVSELVNPTQTITP</sequence>
<name>A0A0P6Y7N5_9CHLR</name>
<keyword evidence="4" id="KW-1185">Reference proteome</keyword>
<dbReference type="STRING" id="70996.SE18_09095"/>